<dbReference type="InterPro" id="IPR008966">
    <property type="entry name" value="Adhesion_dom_sf"/>
</dbReference>
<dbReference type="PANTHER" id="PTHR33420:SF3">
    <property type="entry name" value="FIMBRIAL SUBUNIT ELFA"/>
    <property type="match status" value="1"/>
</dbReference>
<evidence type="ECO:0000256" key="3">
    <source>
        <dbReference type="ARBA" id="ARBA00022729"/>
    </source>
</evidence>
<dbReference type="Pfam" id="PF00419">
    <property type="entry name" value="Fimbrial"/>
    <property type="match status" value="1"/>
</dbReference>
<dbReference type="InterPro" id="IPR050263">
    <property type="entry name" value="Bact_Fimbrial_Adh_Pro"/>
</dbReference>
<dbReference type="RefSeq" id="WP_214215886.1">
    <property type="nucleotide sequence ID" value="NZ_JABBFO010000020.1"/>
</dbReference>
<feature type="domain" description="Fimbrial-type adhesion" evidence="5">
    <location>
        <begin position="35"/>
        <end position="182"/>
    </location>
</feature>
<accession>A0ABS5T7Z8</accession>
<dbReference type="EMBL" id="JABBFO010000020">
    <property type="protein sequence ID" value="MBT0728467.1"/>
    <property type="molecule type" value="Genomic_DNA"/>
</dbReference>
<sequence>MKINYSGILGALFLILPRVVLAENSVSSNDGSILEFRGRIVESSCTIDFDKHHFTLILDKVSSVQFSTAGHELTSIDFTVDLGICTSSTRNNMSVLFQGDEDPQNPKILALREQPDAAKGLGIAIYDQNNNLIPINQPYQFSIRNDSLVNSTETFIIKYKSTALDVTKGRVNAEAKLLFVYQ</sequence>
<dbReference type="Gene3D" id="2.60.40.1090">
    <property type="entry name" value="Fimbrial-type adhesion domain"/>
    <property type="match status" value="1"/>
</dbReference>
<dbReference type="PANTHER" id="PTHR33420">
    <property type="entry name" value="FIMBRIAL SUBUNIT ELFA-RELATED"/>
    <property type="match status" value="1"/>
</dbReference>
<evidence type="ECO:0000256" key="1">
    <source>
        <dbReference type="ARBA" id="ARBA00004561"/>
    </source>
</evidence>
<keyword evidence="7" id="KW-1185">Reference proteome</keyword>
<comment type="caution">
    <text evidence="6">The sequence shown here is derived from an EMBL/GenBank/DDBJ whole genome shotgun (WGS) entry which is preliminary data.</text>
</comment>
<evidence type="ECO:0000259" key="5">
    <source>
        <dbReference type="Pfam" id="PF00419"/>
    </source>
</evidence>
<proteinExistence type="inferred from homology"/>
<evidence type="ECO:0000256" key="2">
    <source>
        <dbReference type="ARBA" id="ARBA00006671"/>
    </source>
</evidence>
<dbReference type="SUPFAM" id="SSF49401">
    <property type="entry name" value="Bacterial adhesins"/>
    <property type="match status" value="1"/>
</dbReference>
<evidence type="ECO:0000313" key="6">
    <source>
        <dbReference type="EMBL" id="MBT0728467.1"/>
    </source>
</evidence>
<gene>
    <name evidence="6" type="ORF">HGT73_14060</name>
</gene>
<organism evidence="6 7">
    <name type="scientific">Rosenbergiella australiborealis</name>
    <dbReference type="NCBI Taxonomy" id="1544696"/>
    <lineage>
        <taxon>Bacteria</taxon>
        <taxon>Pseudomonadati</taxon>
        <taxon>Pseudomonadota</taxon>
        <taxon>Gammaproteobacteria</taxon>
        <taxon>Enterobacterales</taxon>
        <taxon>Erwiniaceae</taxon>
        <taxon>Rosenbergiella</taxon>
    </lineage>
</organism>
<keyword evidence="4" id="KW-0281">Fimbrium</keyword>
<keyword evidence="3" id="KW-0732">Signal</keyword>
<dbReference type="InterPro" id="IPR036937">
    <property type="entry name" value="Adhesion_dom_fimbrial_sf"/>
</dbReference>
<comment type="similarity">
    <text evidence="2">Belongs to the fimbrial protein family.</text>
</comment>
<dbReference type="InterPro" id="IPR000259">
    <property type="entry name" value="Adhesion_dom_fimbrial"/>
</dbReference>
<dbReference type="Proteomes" id="UP000786875">
    <property type="component" value="Unassembled WGS sequence"/>
</dbReference>
<evidence type="ECO:0000313" key="7">
    <source>
        <dbReference type="Proteomes" id="UP000786875"/>
    </source>
</evidence>
<protein>
    <submittedName>
        <fullName evidence="6">Type 1 fimbrial protein</fullName>
    </submittedName>
</protein>
<evidence type="ECO:0000256" key="4">
    <source>
        <dbReference type="ARBA" id="ARBA00023263"/>
    </source>
</evidence>
<reference evidence="6 7" key="1">
    <citation type="submission" date="2020-04" db="EMBL/GenBank/DDBJ databases">
        <title>Genome sequencing of Rosenbergiella species.</title>
        <authorList>
            <person name="Alvarez-Perez S."/>
            <person name="Lievens B."/>
        </authorList>
    </citation>
    <scope>NUCLEOTIDE SEQUENCE [LARGE SCALE GENOMIC DNA]</scope>
    <source>
        <strain evidence="6 7">CdVSA20.1</strain>
    </source>
</reference>
<comment type="subcellular location">
    <subcellularLocation>
        <location evidence="1">Fimbrium</location>
    </subcellularLocation>
</comment>
<name>A0ABS5T7Z8_9GAMM</name>